<dbReference type="Proteomes" id="UP001550853">
    <property type="component" value="Unassembled WGS sequence"/>
</dbReference>
<evidence type="ECO:0000313" key="3">
    <source>
        <dbReference type="Proteomes" id="UP001550853"/>
    </source>
</evidence>
<evidence type="ECO:0000313" key="2">
    <source>
        <dbReference type="EMBL" id="MEU3712204.1"/>
    </source>
</evidence>
<dbReference type="EMBL" id="JBEZVI010000015">
    <property type="protein sequence ID" value="MEU3712204.1"/>
    <property type="molecule type" value="Genomic_DNA"/>
</dbReference>
<dbReference type="RefSeq" id="WP_030285026.1">
    <property type="nucleotide sequence ID" value="NZ_JBEZVI010000015.1"/>
</dbReference>
<comment type="caution">
    <text evidence="2">The sequence shown here is derived from an EMBL/GenBank/DDBJ whole genome shotgun (WGS) entry which is preliminary data.</text>
</comment>
<name>A0ABV2Z319_9ACTN</name>
<gene>
    <name evidence="2" type="ORF">AB0E61_19190</name>
</gene>
<proteinExistence type="predicted"/>
<organism evidence="2 3">
    <name type="scientific">Streptomyces catenulae</name>
    <dbReference type="NCBI Taxonomy" id="66875"/>
    <lineage>
        <taxon>Bacteria</taxon>
        <taxon>Bacillati</taxon>
        <taxon>Actinomycetota</taxon>
        <taxon>Actinomycetes</taxon>
        <taxon>Kitasatosporales</taxon>
        <taxon>Streptomycetaceae</taxon>
        <taxon>Streptomyces</taxon>
    </lineage>
</organism>
<keyword evidence="3" id="KW-1185">Reference proteome</keyword>
<accession>A0ABV2Z319</accession>
<evidence type="ECO:0000256" key="1">
    <source>
        <dbReference type="SAM" id="MobiDB-lite"/>
    </source>
</evidence>
<sequence>MIRRIPSSPPAPPGPQQKIMSPAPHLLPPEVLLPPRRPVADLCARCKSLDRERAAAHASGDVSRGSDLTVAINRCCPAR</sequence>
<protein>
    <submittedName>
        <fullName evidence="2">Uncharacterized protein</fullName>
    </submittedName>
</protein>
<reference evidence="2 3" key="1">
    <citation type="submission" date="2024-06" db="EMBL/GenBank/DDBJ databases">
        <title>The Natural Products Discovery Center: Release of the First 8490 Sequenced Strains for Exploring Actinobacteria Biosynthetic Diversity.</title>
        <authorList>
            <person name="Kalkreuter E."/>
            <person name="Kautsar S.A."/>
            <person name="Yang D."/>
            <person name="Bader C.D."/>
            <person name="Teijaro C.N."/>
            <person name="Fluegel L."/>
            <person name="Davis C.M."/>
            <person name="Simpson J.R."/>
            <person name="Lauterbach L."/>
            <person name="Steele A.D."/>
            <person name="Gui C."/>
            <person name="Meng S."/>
            <person name="Li G."/>
            <person name="Viehrig K."/>
            <person name="Ye F."/>
            <person name="Su P."/>
            <person name="Kiefer A.F."/>
            <person name="Nichols A."/>
            <person name="Cepeda A.J."/>
            <person name="Yan W."/>
            <person name="Fan B."/>
            <person name="Jiang Y."/>
            <person name="Adhikari A."/>
            <person name="Zheng C.-J."/>
            <person name="Schuster L."/>
            <person name="Cowan T.M."/>
            <person name="Smanski M.J."/>
            <person name="Chevrette M.G."/>
            <person name="De Carvalho L.P.S."/>
            <person name="Shen B."/>
        </authorList>
    </citation>
    <scope>NUCLEOTIDE SEQUENCE [LARGE SCALE GENOMIC DNA]</scope>
    <source>
        <strain evidence="2 3">NPDC033039</strain>
    </source>
</reference>
<feature type="region of interest" description="Disordered" evidence="1">
    <location>
        <begin position="1"/>
        <end position="27"/>
    </location>
</feature>